<dbReference type="OrthoDB" id="3344688at2759"/>
<evidence type="ECO:0000313" key="2">
    <source>
        <dbReference type="Proteomes" id="UP000673691"/>
    </source>
</evidence>
<protein>
    <recommendedName>
        <fullName evidence="3">Copia protein</fullName>
    </recommendedName>
</protein>
<keyword evidence="2" id="KW-1185">Reference proteome</keyword>
<name>A0A8H7ZS07_9FUNG</name>
<dbReference type="Proteomes" id="UP000673691">
    <property type="component" value="Unassembled WGS sequence"/>
</dbReference>
<dbReference type="EMBL" id="JAEFCI010008655">
    <property type="protein sequence ID" value="KAG5458322.1"/>
    <property type="molecule type" value="Genomic_DNA"/>
</dbReference>
<evidence type="ECO:0000313" key="1">
    <source>
        <dbReference type="EMBL" id="KAG5458322.1"/>
    </source>
</evidence>
<evidence type="ECO:0008006" key="3">
    <source>
        <dbReference type="Google" id="ProtNLM"/>
    </source>
</evidence>
<dbReference type="CDD" id="cd09272">
    <property type="entry name" value="RNase_HI_RT_Ty1"/>
    <property type="match status" value="1"/>
</dbReference>
<reference evidence="1 2" key="1">
    <citation type="journal article" name="Sci. Rep.">
        <title>Genome-scale phylogenetic analyses confirm Olpidium as the closest living zoosporic fungus to the non-flagellated, terrestrial fungi.</title>
        <authorList>
            <person name="Chang Y."/>
            <person name="Rochon D."/>
            <person name="Sekimoto S."/>
            <person name="Wang Y."/>
            <person name="Chovatia M."/>
            <person name="Sandor L."/>
            <person name="Salamov A."/>
            <person name="Grigoriev I.V."/>
            <person name="Stajich J.E."/>
            <person name="Spatafora J.W."/>
        </authorList>
    </citation>
    <scope>NUCLEOTIDE SEQUENCE [LARGE SCALE GENOMIC DNA]</scope>
    <source>
        <strain evidence="1">S191</strain>
    </source>
</reference>
<gene>
    <name evidence="1" type="ORF">BJ554DRAFT_1472</name>
</gene>
<sequence length="91" mass="10426">MDPQVTASLTSIRMDNDGAAELASNTKATRRSKHIEIKFHHLRWSVAEGTIKIWRVKSAENPADIFTRPLDRIKFTKFREMLGVRSDQAET</sequence>
<dbReference type="AlphaFoldDB" id="A0A8H7ZS07"/>
<comment type="caution">
    <text evidence="1">The sequence shown here is derived from an EMBL/GenBank/DDBJ whole genome shotgun (WGS) entry which is preliminary data.</text>
</comment>
<accession>A0A8H7ZS07</accession>
<proteinExistence type="predicted"/>
<organism evidence="1 2">
    <name type="scientific">Olpidium bornovanus</name>
    <dbReference type="NCBI Taxonomy" id="278681"/>
    <lineage>
        <taxon>Eukaryota</taxon>
        <taxon>Fungi</taxon>
        <taxon>Fungi incertae sedis</taxon>
        <taxon>Olpidiomycota</taxon>
        <taxon>Olpidiomycotina</taxon>
        <taxon>Olpidiomycetes</taxon>
        <taxon>Olpidiales</taxon>
        <taxon>Olpidiaceae</taxon>
        <taxon>Olpidium</taxon>
    </lineage>
</organism>